<gene>
    <name evidence="1" type="ORF">FA95DRAFT_1607273</name>
</gene>
<proteinExistence type="predicted"/>
<evidence type="ECO:0000313" key="1">
    <source>
        <dbReference type="EMBL" id="KAI0045973.1"/>
    </source>
</evidence>
<comment type="caution">
    <text evidence="1">The sequence shown here is derived from an EMBL/GenBank/DDBJ whole genome shotgun (WGS) entry which is preliminary data.</text>
</comment>
<accession>A0ACB8RPE1</accession>
<keyword evidence="2" id="KW-1185">Reference proteome</keyword>
<name>A0ACB8RPE1_9AGAM</name>
<sequence>MSSTLAPSVHPGDDRPSKRQRTDQDAQSQPTEVRITKSDVVWMPAGDLVIRTVEQGPDEPYVTHTLYRVHRPVLALYSAVFASMFEGDQAAFEVASEIYEGVPLMELPDAAEDVEHFLDAMHNPRRLRKHLPALEDGTLHSARWPEFPESYIGILRLATKYEAQDMREQVVTALTMLWPTHPEDWSAVEAVANLGPEYREPGKYIRLAKAYDIPDILPALFYDLARATEQPLADMAQELRELYMADLTLLTPGEMRCLVVGKTSLQNLAENFTACYVAHSRTTCICDLSTGCFGAATKWWNNNMDVSKASDCLQKLSHLEKILLQCEVKDVCRFRQHHIRGEIVKIRRYLWGALPDLFGTEDEGATLTISV</sequence>
<dbReference type="Proteomes" id="UP000814033">
    <property type="component" value="Unassembled WGS sequence"/>
</dbReference>
<reference evidence="1" key="2">
    <citation type="journal article" date="2022" name="New Phytol.">
        <title>Evolutionary transition to the ectomycorrhizal habit in the genomes of a hyperdiverse lineage of mushroom-forming fungi.</title>
        <authorList>
            <person name="Looney B."/>
            <person name="Miyauchi S."/>
            <person name="Morin E."/>
            <person name="Drula E."/>
            <person name="Courty P.E."/>
            <person name="Kohler A."/>
            <person name="Kuo A."/>
            <person name="LaButti K."/>
            <person name="Pangilinan J."/>
            <person name="Lipzen A."/>
            <person name="Riley R."/>
            <person name="Andreopoulos W."/>
            <person name="He G."/>
            <person name="Johnson J."/>
            <person name="Nolan M."/>
            <person name="Tritt A."/>
            <person name="Barry K.W."/>
            <person name="Grigoriev I.V."/>
            <person name="Nagy L.G."/>
            <person name="Hibbett D."/>
            <person name="Henrissat B."/>
            <person name="Matheny P.B."/>
            <person name="Labbe J."/>
            <person name="Martin F.M."/>
        </authorList>
    </citation>
    <scope>NUCLEOTIDE SEQUENCE</scope>
    <source>
        <strain evidence="1">FP105234-sp</strain>
    </source>
</reference>
<protein>
    <submittedName>
        <fullName evidence="1">Uncharacterized protein</fullName>
    </submittedName>
</protein>
<dbReference type="EMBL" id="MU275937">
    <property type="protein sequence ID" value="KAI0045973.1"/>
    <property type="molecule type" value="Genomic_DNA"/>
</dbReference>
<evidence type="ECO:0000313" key="2">
    <source>
        <dbReference type="Proteomes" id="UP000814033"/>
    </source>
</evidence>
<reference evidence="1" key="1">
    <citation type="submission" date="2021-02" db="EMBL/GenBank/DDBJ databases">
        <authorList>
            <consortium name="DOE Joint Genome Institute"/>
            <person name="Ahrendt S."/>
            <person name="Looney B.P."/>
            <person name="Miyauchi S."/>
            <person name="Morin E."/>
            <person name="Drula E."/>
            <person name="Courty P.E."/>
            <person name="Chicoki N."/>
            <person name="Fauchery L."/>
            <person name="Kohler A."/>
            <person name="Kuo A."/>
            <person name="Labutti K."/>
            <person name="Pangilinan J."/>
            <person name="Lipzen A."/>
            <person name="Riley R."/>
            <person name="Andreopoulos W."/>
            <person name="He G."/>
            <person name="Johnson J."/>
            <person name="Barry K.W."/>
            <person name="Grigoriev I.V."/>
            <person name="Nagy L."/>
            <person name="Hibbett D."/>
            <person name="Henrissat B."/>
            <person name="Matheny P.B."/>
            <person name="Labbe J."/>
            <person name="Martin F."/>
        </authorList>
    </citation>
    <scope>NUCLEOTIDE SEQUENCE</scope>
    <source>
        <strain evidence="1">FP105234-sp</strain>
    </source>
</reference>
<organism evidence="1 2">
    <name type="scientific">Auriscalpium vulgare</name>
    <dbReference type="NCBI Taxonomy" id="40419"/>
    <lineage>
        <taxon>Eukaryota</taxon>
        <taxon>Fungi</taxon>
        <taxon>Dikarya</taxon>
        <taxon>Basidiomycota</taxon>
        <taxon>Agaricomycotina</taxon>
        <taxon>Agaricomycetes</taxon>
        <taxon>Russulales</taxon>
        <taxon>Auriscalpiaceae</taxon>
        <taxon>Auriscalpium</taxon>
    </lineage>
</organism>